<feature type="compositionally biased region" description="Gly residues" evidence="1">
    <location>
        <begin position="1"/>
        <end position="11"/>
    </location>
</feature>
<name>A0AAV7QUI2_PLEWA</name>
<gene>
    <name evidence="2" type="ORF">NDU88_010438</name>
</gene>
<evidence type="ECO:0000256" key="1">
    <source>
        <dbReference type="SAM" id="MobiDB-lite"/>
    </source>
</evidence>
<evidence type="ECO:0000313" key="2">
    <source>
        <dbReference type="EMBL" id="KAJ1144136.1"/>
    </source>
</evidence>
<dbReference type="EMBL" id="JANPWB010000010">
    <property type="protein sequence ID" value="KAJ1144136.1"/>
    <property type="molecule type" value="Genomic_DNA"/>
</dbReference>
<sequence>MGGPVTGTRGGDWGREELNGLRAGPQQQGPEEDIQDIVGRRLKVVRLCIMGWDVEGEDGIVVRVSEIKVVEDGFNFFCE</sequence>
<proteinExistence type="predicted"/>
<evidence type="ECO:0000313" key="3">
    <source>
        <dbReference type="Proteomes" id="UP001066276"/>
    </source>
</evidence>
<feature type="region of interest" description="Disordered" evidence="1">
    <location>
        <begin position="1"/>
        <end position="33"/>
    </location>
</feature>
<accession>A0AAV7QUI2</accession>
<organism evidence="2 3">
    <name type="scientific">Pleurodeles waltl</name>
    <name type="common">Iberian ribbed newt</name>
    <dbReference type="NCBI Taxonomy" id="8319"/>
    <lineage>
        <taxon>Eukaryota</taxon>
        <taxon>Metazoa</taxon>
        <taxon>Chordata</taxon>
        <taxon>Craniata</taxon>
        <taxon>Vertebrata</taxon>
        <taxon>Euteleostomi</taxon>
        <taxon>Amphibia</taxon>
        <taxon>Batrachia</taxon>
        <taxon>Caudata</taxon>
        <taxon>Salamandroidea</taxon>
        <taxon>Salamandridae</taxon>
        <taxon>Pleurodelinae</taxon>
        <taxon>Pleurodeles</taxon>
    </lineage>
</organism>
<keyword evidence="3" id="KW-1185">Reference proteome</keyword>
<dbReference type="AlphaFoldDB" id="A0AAV7QUI2"/>
<dbReference type="Proteomes" id="UP001066276">
    <property type="component" value="Chromosome 6"/>
</dbReference>
<protein>
    <submittedName>
        <fullName evidence="2">Uncharacterized protein</fullName>
    </submittedName>
</protein>
<reference evidence="2" key="1">
    <citation type="journal article" date="2022" name="bioRxiv">
        <title>Sequencing and chromosome-scale assembly of the giantPleurodeles waltlgenome.</title>
        <authorList>
            <person name="Brown T."/>
            <person name="Elewa A."/>
            <person name="Iarovenko S."/>
            <person name="Subramanian E."/>
            <person name="Araus A.J."/>
            <person name="Petzold A."/>
            <person name="Susuki M."/>
            <person name="Suzuki K.-i.T."/>
            <person name="Hayashi T."/>
            <person name="Toyoda A."/>
            <person name="Oliveira C."/>
            <person name="Osipova E."/>
            <person name="Leigh N.D."/>
            <person name="Simon A."/>
            <person name="Yun M.H."/>
        </authorList>
    </citation>
    <scope>NUCLEOTIDE SEQUENCE</scope>
    <source>
        <strain evidence="2">20211129_DDA</strain>
        <tissue evidence="2">Liver</tissue>
    </source>
</reference>
<comment type="caution">
    <text evidence="2">The sequence shown here is derived from an EMBL/GenBank/DDBJ whole genome shotgun (WGS) entry which is preliminary data.</text>
</comment>